<dbReference type="InParanoid" id="A0A401GP21"/>
<evidence type="ECO:0000313" key="3">
    <source>
        <dbReference type="Proteomes" id="UP000287166"/>
    </source>
</evidence>
<gene>
    <name evidence="2" type="ORF">SCP_0510500</name>
</gene>
<comment type="caution">
    <text evidence="2">The sequence shown here is derived from an EMBL/GenBank/DDBJ whole genome shotgun (WGS) entry which is preliminary data.</text>
</comment>
<proteinExistence type="predicted"/>
<evidence type="ECO:0000313" key="2">
    <source>
        <dbReference type="EMBL" id="GBE83991.1"/>
    </source>
</evidence>
<dbReference type="GeneID" id="38780908"/>
<dbReference type="AlphaFoldDB" id="A0A401GP21"/>
<reference evidence="2 3" key="1">
    <citation type="journal article" date="2018" name="Sci. Rep.">
        <title>Genome sequence of the cauliflower mushroom Sparassis crispa (Hanabiratake) and its association with beneficial usage.</title>
        <authorList>
            <person name="Kiyama R."/>
            <person name="Furutani Y."/>
            <person name="Kawaguchi K."/>
            <person name="Nakanishi T."/>
        </authorList>
    </citation>
    <scope>NUCLEOTIDE SEQUENCE [LARGE SCALE GENOMIC DNA]</scope>
</reference>
<organism evidence="2 3">
    <name type="scientific">Sparassis crispa</name>
    <dbReference type="NCBI Taxonomy" id="139825"/>
    <lineage>
        <taxon>Eukaryota</taxon>
        <taxon>Fungi</taxon>
        <taxon>Dikarya</taxon>
        <taxon>Basidiomycota</taxon>
        <taxon>Agaricomycotina</taxon>
        <taxon>Agaricomycetes</taxon>
        <taxon>Polyporales</taxon>
        <taxon>Sparassidaceae</taxon>
        <taxon>Sparassis</taxon>
    </lineage>
</organism>
<dbReference type="EMBL" id="BFAD01000005">
    <property type="protein sequence ID" value="GBE83991.1"/>
    <property type="molecule type" value="Genomic_DNA"/>
</dbReference>
<evidence type="ECO:0000256" key="1">
    <source>
        <dbReference type="SAM" id="MobiDB-lite"/>
    </source>
</evidence>
<dbReference type="Proteomes" id="UP000287166">
    <property type="component" value="Unassembled WGS sequence"/>
</dbReference>
<accession>A0A401GP21</accession>
<protein>
    <submittedName>
        <fullName evidence="2">Uncharacterized protein</fullName>
    </submittedName>
</protein>
<sequence>MGECHTWLPEPRSRPYEVNGLYPKSTEEHEVDEDADVCKSAYELKDTTEEGGSDAESLLMRHLLLRPIGPPP</sequence>
<feature type="region of interest" description="Disordered" evidence="1">
    <location>
        <begin position="15"/>
        <end position="35"/>
    </location>
</feature>
<dbReference type="RefSeq" id="XP_027614904.1">
    <property type="nucleotide sequence ID" value="XM_027759103.1"/>
</dbReference>
<name>A0A401GP21_9APHY</name>
<keyword evidence="3" id="KW-1185">Reference proteome</keyword>